<dbReference type="OrthoDB" id="7757946at2"/>
<reference evidence="1 2" key="1">
    <citation type="submission" date="2016-10" db="EMBL/GenBank/DDBJ databases">
        <authorList>
            <person name="de Groot N.N."/>
        </authorList>
    </citation>
    <scope>NUCLEOTIDE SEQUENCE [LARGE SCALE GENOMIC DNA]</scope>
    <source>
        <strain evidence="1 2">CGMCC 1.6117</strain>
    </source>
</reference>
<evidence type="ECO:0000313" key="2">
    <source>
        <dbReference type="Proteomes" id="UP000182312"/>
    </source>
</evidence>
<dbReference type="AlphaFoldDB" id="A0A1I0SY83"/>
<accession>A0A1I0SY83</accession>
<dbReference type="Proteomes" id="UP000182312">
    <property type="component" value="Unassembled WGS sequence"/>
</dbReference>
<gene>
    <name evidence="1" type="ORF">SAMN04487972_103195</name>
</gene>
<dbReference type="RefSeq" id="WP_052081464.1">
    <property type="nucleotide sequence ID" value="NZ_FOJO01000003.1"/>
</dbReference>
<name>A0A1I0SY83_9RHOB</name>
<proteinExistence type="predicted"/>
<sequence>MEDVIGQFEFGSATGFTPFGWQLPNLVELPEDPAGISADQPRRGQVYGACSIEAYRAAGALYGAHRDAGGFLQHVDSYVTPDFWRRDAGVKSWIYDSGAGEGAAARNMDTVRVFYHAGHGRIDPTGVFHLPMGALWSGTDASLTSEQMSLGARNLRYLFWSASDSLCVADGHSPMRSWARANAGLRMMFGFGSSSWDAGDYGANFWRHWQMGKPLSQSWLDGATDVSHDQMPVVSACGASCDEATETLFGERYFRDHRARGEWWAWRWHEPLKTQQREPVLAAPPAEFQVARLVPAANDMALADSVVAALDLAPLETVPDGMGRMATTRGNIRLQRRADGRILLELHPGWPPGSSRSRVPLQRRAIVNRARSALRRNGFALQEPDLLFDRIALAKSAAASLYMMGEPVPETLDEIIVQFRQSIGGIPILTPGTGLLRLAMRPDGTVLRIEAALRRVAELGPACACHYGDPDDVPPPAAGQVFAAPDFSGIDHVLARRSARLMRDLAARGAAPLAVSVLPGTTEIGYGIRSNTARLVARQGIEIECARGFRKRCWIQSDLGD</sequence>
<dbReference type="InterPro" id="IPR045926">
    <property type="entry name" value="DUF6345"/>
</dbReference>
<protein>
    <submittedName>
        <fullName evidence="1">Uncharacterized protein</fullName>
    </submittedName>
</protein>
<dbReference type="EMBL" id="FOJO01000003">
    <property type="protein sequence ID" value="SFA44343.1"/>
    <property type="molecule type" value="Genomic_DNA"/>
</dbReference>
<organism evidence="1 2">
    <name type="scientific">Paracoccus halophilus</name>
    <dbReference type="NCBI Taxonomy" id="376733"/>
    <lineage>
        <taxon>Bacteria</taxon>
        <taxon>Pseudomonadati</taxon>
        <taxon>Pseudomonadota</taxon>
        <taxon>Alphaproteobacteria</taxon>
        <taxon>Rhodobacterales</taxon>
        <taxon>Paracoccaceae</taxon>
        <taxon>Paracoccus</taxon>
    </lineage>
</organism>
<dbReference type="Pfam" id="PF19872">
    <property type="entry name" value="DUF6345"/>
    <property type="match status" value="1"/>
</dbReference>
<evidence type="ECO:0000313" key="1">
    <source>
        <dbReference type="EMBL" id="SFA44343.1"/>
    </source>
</evidence>